<gene>
    <name evidence="7" type="ORF">DVJ77_20425</name>
</gene>
<dbReference type="InterPro" id="IPR029063">
    <property type="entry name" value="SAM-dependent_MTases_sf"/>
</dbReference>
<keyword evidence="2 7" id="KW-0808">Transferase</keyword>
<dbReference type="PANTHER" id="PTHR43712">
    <property type="entry name" value="PUTATIVE (AFU_ORTHOLOGUE AFUA_4G14580)-RELATED"/>
    <property type="match status" value="1"/>
</dbReference>
<dbReference type="Pfam" id="PF08100">
    <property type="entry name" value="Dimerisation"/>
    <property type="match status" value="1"/>
</dbReference>
<dbReference type="OrthoDB" id="582216at2"/>
<dbReference type="GO" id="GO:0032259">
    <property type="term" value="P:methylation"/>
    <property type="evidence" value="ECO:0007669"/>
    <property type="project" value="UniProtKB-KW"/>
</dbReference>
<name>A0A369UGY7_9GAMM</name>
<keyword evidence="1 7" id="KW-0489">Methyltransferase</keyword>
<dbReference type="Gene3D" id="1.10.10.10">
    <property type="entry name" value="Winged helix-like DNA-binding domain superfamily/Winged helix DNA-binding domain"/>
    <property type="match status" value="1"/>
</dbReference>
<dbReference type="InterPro" id="IPR016461">
    <property type="entry name" value="COMT-like"/>
</dbReference>
<evidence type="ECO:0000259" key="5">
    <source>
        <dbReference type="Pfam" id="PF00891"/>
    </source>
</evidence>
<sequence>MTQNIPRVSIPPHVSLLQMITGYWVTQALYVAAKLGVADLLDNGPRSLDELAAATHTDATLLQRLLRALASVGVFTEAQPGSYALTPLAALLRSDTPDSMRPQAIMHGEEQYSAWGDFLHNVKTGGTAFEKQFGMSYFGYLAQHPEADRVFNQAQVGYSKEVVGAVVAAYDFSPFNTIVDVGAGYGALLTAILRGQPNARGILFDQPHVADAAKEPLALAGVAERCSTVGGDFFVKVPAGGDAYVLSLLLHDWDDERSVTILRHCREAMPAHAKLLIVELVLLPGEEPFFGKWLDLHMLVLLGARERTVSEFEALFHASGFELSRIVPTSSGLSVVEAVPV</sequence>
<dbReference type="Pfam" id="PF00891">
    <property type="entry name" value="Methyltransf_2"/>
    <property type="match status" value="1"/>
</dbReference>
<evidence type="ECO:0000313" key="8">
    <source>
        <dbReference type="Proteomes" id="UP000253782"/>
    </source>
</evidence>
<dbReference type="PANTHER" id="PTHR43712:SF2">
    <property type="entry name" value="O-METHYLTRANSFERASE CICE"/>
    <property type="match status" value="1"/>
</dbReference>
<dbReference type="AlphaFoldDB" id="A0A369UGY7"/>
<dbReference type="CDD" id="cd02440">
    <property type="entry name" value="AdoMet_MTases"/>
    <property type="match status" value="1"/>
</dbReference>
<evidence type="ECO:0000256" key="4">
    <source>
        <dbReference type="PIRSR" id="PIRSR005739-1"/>
    </source>
</evidence>
<dbReference type="Gene3D" id="3.40.50.150">
    <property type="entry name" value="Vaccinia Virus protein VP39"/>
    <property type="match status" value="1"/>
</dbReference>
<dbReference type="InterPro" id="IPR036388">
    <property type="entry name" value="WH-like_DNA-bd_sf"/>
</dbReference>
<dbReference type="PROSITE" id="PS51683">
    <property type="entry name" value="SAM_OMT_II"/>
    <property type="match status" value="1"/>
</dbReference>
<dbReference type="GO" id="GO:0046983">
    <property type="term" value="F:protein dimerization activity"/>
    <property type="evidence" value="ECO:0007669"/>
    <property type="project" value="InterPro"/>
</dbReference>
<organism evidence="7 8">
    <name type="scientific">Dyella tabacisoli</name>
    <dbReference type="NCBI Taxonomy" id="2282381"/>
    <lineage>
        <taxon>Bacteria</taxon>
        <taxon>Pseudomonadati</taxon>
        <taxon>Pseudomonadota</taxon>
        <taxon>Gammaproteobacteria</taxon>
        <taxon>Lysobacterales</taxon>
        <taxon>Rhodanobacteraceae</taxon>
        <taxon>Dyella</taxon>
    </lineage>
</organism>
<dbReference type="SUPFAM" id="SSF53335">
    <property type="entry name" value="S-adenosyl-L-methionine-dependent methyltransferases"/>
    <property type="match status" value="1"/>
</dbReference>
<accession>A0A369UGY7</accession>
<evidence type="ECO:0000256" key="3">
    <source>
        <dbReference type="ARBA" id="ARBA00022691"/>
    </source>
</evidence>
<proteinExistence type="predicted"/>
<evidence type="ECO:0000259" key="6">
    <source>
        <dbReference type="Pfam" id="PF08100"/>
    </source>
</evidence>
<evidence type="ECO:0000256" key="1">
    <source>
        <dbReference type="ARBA" id="ARBA00022603"/>
    </source>
</evidence>
<dbReference type="InterPro" id="IPR012967">
    <property type="entry name" value="COMT_dimerisation"/>
</dbReference>
<comment type="caution">
    <text evidence="7">The sequence shown here is derived from an EMBL/GenBank/DDBJ whole genome shotgun (WGS) entry which is preliminary data.</text>
</comment>
<keyword evidence="8" id="KW-1185">Reference proteome</keyword>
<evidence type="ECO:0000313" key="7">
    <source>
        <dbReference type="EMBL" id="RDD79831.1"/>
    </source>
</evidence>
<dbReference type="EMBL" id="QQAH01000024">
    <property type="protein sequence ID" value="RDD79831.1"/>
    <property type="molecule type" value="Genomic_DNA"/>
</dbReference>
<feature type="active site" description="Proton acceptor" evidence="4">
    <location>
        <position position="251"/>
    </location>
</feature>
<dbReference type="InterPro" id="IPR001077">
    <property type="entry name" value="COMT_C"/>
</dbReference>
<keyword evidence="3" id="KW-0949">S-adenosyl-L-methionine</keyword>
<dbReference type="SUPFAM" id="SSF46785">
    <property type="entry name" value="Winged helix' DNA-binding domain"/>
    <property type="match status" value="1"/>
</dbReference>
<reference evidence="7 8" key="1">
    <citation type="submission" date="2018-07" db="EMBL/GenBank/DDBJ databases">
        <title>Dyella tabacisoli L4-6T, whole genome shotgun sequence.</title>
        <authorList>
            <person name="Zhou X.-K."/>
            <person name="Li W.-J."/>
            <person name="Duan Y.-Q."/>
        </authorList>
    </citation>
    <scope>NUCLEOTIDE SEQUENCE [LARGE SCALE GENOMIC DNA]</scope>
    <source>
        <strain evidence="7 8">L4-6</strain>
    </source>
</reference>
<feature type="domain" description="O-methyltransferase dimerisation" evidence="6">
    <location>
        <begin position="18"/>
        <end position="92"/>
    </location>
</feature>
<dbReference type="RefSeq" id="WP_114847381.1">
    <property type="nucleotide sequence ID" value="NZ_JBHSPE010000001.1"/>
</dbReference>
<protein>
    <submittedName>
        <fullName evidence="7">Methyltransferase</fullName>
    </submittedName>
</protein>
<feature type="domain" description="O-methyltransferase C-terminal" evidence="5">
    <location>
        <begin position="115"/>
        <end position="322"/>
    </location>
</feature>
<evidence type="ECO:0000256" key="2">
    <source>
        <dbReference type="ARBA" id="ARBA00022679"/>
    </source>
</evidence>
<dbReference type="Proteomes" id="UP000253782">
    <property type="component" value="Unassembled WGS sequence"/>
</dbReference>
<dbReference type="PIRSF" id="PIRSF005739">
    <property type="entry name" value="O-mtase"/>
    <property type="match status" value="1"/>
</dbReference>
<dbReference type="GO" id="GO:0008171">
    <property type="term" value="F:O-methyltransferase activity"/>
    <property type="evidence" value="ECO:0007669"/>
    <property type="project" value="InterPro"/>
</dbReference>
<dbReference type="InterPro" id="IPR036390">
    <property type="entry name" value="WH_DNA-bd_sf"/>
</dbReference>